<dbReference type="AlphaFoldDB" id="A0A9P4IS58"/>
<dbReference type="GO" id="GO:0003723">
    <property type="term" value="F:RNA binding"/>
    <property type="evidence" value="ECO:0007669"/>
    <property type="project" value="InterPro"/>
</dbReference>
<accession>A0A9P4IS58</accession>
<keyword evidence="1" id="KW-0489">Methyltransferase</keyword>
<sequence>MPQTSNNETNDVEGLVEKLSSQALVDGHVNSASATFKSAWQQIQGSVNDNPSQQNAPAFAAWVKWLHQFSNSSDAGDIFRDDKYWKLVQQGLRANSAEQRKYCLYILSRSLALLDQDVNTPRMAFAAGNGQREYFLDAYGKYCILFQTLVLDRYINQVEECLPELKELATPYGAVDPSWIIILLDAALRSGIQDSVRKAVGINFLDWDLMTYPATDVWSEFLVQSFLPWACQGSLFTSSIMRNGAHVICEHGDKLSSFIDRLVCLCEDEDALLLLCRQILDYIVDTGAKQFSFSGPYLLEGLLKGLGSVIDDAPISLGPQERELVRKIVSIPGLPPIARALQEAQCLKLCALTRTDEIKDPNSALEPLRQDISSDSSNFQASLETDVSSIHDLMETVEATGHRSLHGPGLVKALKRITKSFNVETGLPAETIFEALTTIWEAIVTQDYPRPVLLVAPGAFFHPQCISASSDHPELNSFLLRVLSELQGLCNGRVYVLASLTKALRYSYGVSFAILQEIQISNFIVSFADKPPVPKPEFFMEAAVSSILERDRPNHAYMYYYGHREGVGYANLFDMVNRLRADDWVYGRQVLDRLLEPWEQQTLPVPMVSKWKTTPQLQLMVILCHRCFVHRSPDVAHYFKRFLTVLSMEPLPRFRYLLEWISLSLLEKDGISREEVLTPLCSPNHDNPKFMAALLKIVVQACILDECPEDFGLRIMTAMVALCASPKIVVRHEAQWSFLGLWDVAERKCWQSLTGNIAFRALNDYIRTLDRYTNPPPQRALEKFDIRHDRTLTNLFEGHYLRIEPWEDAIVRREDFEIVWKQEQERFSLPGDAIPLGDPKPTVNVSSPLSTTEAETSTEATSTAGPLQTKSSAWQNILNLSDTSLSTSQRVVRPITVFASHIAFAHNLGGISRAAEIFGAEALIVGKAEVVKDRAFLGVSVNSHMHLPIEEVKSDEKIVREWLQSKRGLGYGIVGVEQTDKSIVLGRERPSGRGDARANGSEGSKVLPKKCVLVLGSEKEGIPGWLLAECDLCVEIPQVGVTRSLNVQTAAAVVLYEYGREWG</sequence>
<dbReference type="SUPFAM" id="SSF75217">
    <property type="entry name" value="alpha/beta knot"/>
    <property type="match status" value="1"/>
</dbReference>
<dbReference type="PANTHER" id="PTHR12029">
    <property type="entry name" value="RNA METHYLTRANSFERASE"/>
    <property type="match status" value="1"/>
</dbReference>
<feature type="domain" description="tRNA/rRNA methyltransferase SpoU type" evidence="4">
    <location>
        <begin position="895"/>
        <end position="1056"/>
    </location>
</feature>
<evidence type="ECO:0000256" key="1">
    <source>
        <dbReference type="ARBA" id="ARBA00022603"/>
    </source>
</evidence>
<dbReference type="OrthoDB" id="241340at2759"/>
<feature type="compositionally biased region" description="Low complexity" evidence="3">
    <location>
        <begin position="850"/>
        <end position="864"/>
    </location>
</feature>
<evidence type="ECO:0000259" key="4">
    <source>
        <dbReference type="Pfam" id="PF00588"/>
    </source>
</evidence>
<reference evidence="5" key="1">
    <citation type="journal article" date="2020" name="Stud. Mycol.">
        <title>101 Dothideomycetes genomes: a test case for predicting lifestyles and emergence of pathogens.</title>
        <authorList>
            <person name="Haridas S."/>
            <person name="Albert R."/>
            <person name="Binder M."/>
            <person name="Bloem J."/>
            <person name="Labutti K."/>
            <person name="Salamov A."/>
            <person name="Andreopoulos B."/>
            <person name="Baker S."/>
            <person name="Barry K."/>
            <person name="Bills G."/>
            <person name="Bluhm B."/>
            <person name="Cannon C."/>
            <person name="Castanera R."/>
            <person name="Culley D."/>
            <person name="Daum C."/>
            <person name="Ezra D."/>
            <person name="Gonzalez J."/>
            <person name="Henrissat B."/>
            <person name="Kuo A."/>
            <person name="Liang C."/>
            <person name="Lipzen A."/>
            <person name="Lutzoni F."/>
            <person name="Magnuson J."/>
            <person name="Mondo S."/>
            <person name="Nolan M."/>
            <person name="Ohm R."/>
            <person name="Pangilinan J."/>
            <person name="Park H.-J."/>
            <person name="Ramirez L."/>
            <person name="Alfaro M."/>
            <person name="Sun H."/>
            <person name="Tritt A."/>
            <person name="Yoshinaga Y."/>
            <person name="Zwiers L.-H."/>
            <person name="Turgeon B."/>
            <person name="Goodwin S."/>
            <person name="Spatafora J."/>
            <person name="Crous P."/>
            <person name="Grigoriev I."/>
        </authorList>
    </citation>
    <scope>NUCLEOTIDE SEQUENCE</scope>
    <source>
        <strain evidence="5">CBS 133067</strain>
    </source>
</reference>
<dbReference type="EMBL" id="ML978121">
    <property type="protein sequence ID" value="KAF2104854.1"/>
    <property type="molecule type" value="Genomic_DNA"/>
</dbReference>
<keyword evidence="2" id="KW-0808">Transferase</keyword>
<protein>
    <recommendedName>
        <fullName evidence="4">tRNA/rRNA methyltransferase SpoU type domain-containing protein</fullName>
    </recommendedName>
</protein>
<dbReference type="GO" id="GO:0030488">
    <property type="term" value="P:tRNA methylation"/>
    <property type="evidence" value="ECO:0007669"/>
    <property type="project" value="InterPro"/>
</dbReference>
<name>A0A9P4IS58_9PEZI</name>
<dbReference type="Proteomes" id="UP000799772">
    <property type="component" value="Unassembled WGS sequence"/>
</dbReference>
<feature type="region of interest" description="Disordered" evidence="3">
    <location>
        <begin position="838"/>
        <end position="868"/>
    </location>
</feature>
<dbReference type="InterPro" id="IPR045330">
    <property type="entry name" value="TRM3/TARBP1"/>
</dbReference>
<comment type="caution">
    <text evidence="5">The sequence shown here is derived from an EMBL/GenBank/DDBJ whole genome shotgun (WGS) entry which is preliminary data.</text>
</comment>
<evidence type="ECO:0000256" key="2">
    <source>
        <dbReference type="ARBA" id="ARBA00022679"/>
    </source>
</evidence>
<dbReference type="InterPro" id="IPR044748">
    <property type="entry name" value="Trm3/TARBP1_C"/>
</dbReference>
<dbReference type="InterPro" id="IPR029028">
    <property type="entry name" value="Alpha/beta_knot_MTases"/>
</dbReference>
<dbReference type="PANTHER" id="PTHR12029:SF11">
    <property type="entry name" value="METHYLTRANSFERASE TARBP1-RELATED"/>
    <property type="match status" value="1"/>
</dbReference>
<dbReference type="GO" id="GO:0016423">
    <property type="term" value="F:tRNA (guanine) methyltransferase activity"/>
    <property type="evidence" value="ECO:0007669"/>
    <property type="project" value="InterPro"/>
</dbReference>
<evidence type="ECO:0000313" key="6">
    <source>
        <dbReference type="Proteomes" id="UP000799772"/>
    </source>
</evidence>
<keyword evidence="6" id="KW-1185">Reference proteome</keyword>
<evidence type="ECO:0000313" key="5">
    <source>
        <dbReference type="EMBL" id="KAF2104854.1"/>
    </source>
</evidence>
<organism evidence="5 6">
    <name type="scientific">Rhizodiscina lignyota</name>
    <dbReference type="NCBI Taxonomy" id="1504668"/>
    <lineage>
        <taxon>Eukaryota</taxon>
        <taxon>Fungi</taxon>
        <taxon>Dikarya</taxon>
        <taxon>Ascomycota</taxon>
        <taxon>Pezizomycotina</taxon>
        <taxon>Dothideomycetes</taxon>
        <taxon>Pleosporomycetidae</taxon>
        <taxon>Aulographales</taxon>
        <taxon>Rhizodiscinaceae</taxon>
        <taxon>Rhizodiscina</taxon>
    </lineage>
</organism>
<dbReference type="CDD" id="cd18091">
    <property type="entry name" value="SpoU-like_TRM3-like"/>
    <property type="match status" value="1"/>
</dbReference>
<proteinExistence type="predicted"/>
<gene>
    <name evidence="5" type="ORF">NA57DRAFT_51651</name>
</gene>
<evidence type="ECO:0000256" key="3">
    <source>
        <dbReference type="SAM" id="MobiDB-lite"/>
    </source>
</evidence>
<dbReference type="Pfam" id="PF00588">
    <property type="entry name" value="SpoU_methylase"/>
    <property type="match status" value="1"/>
</dbReference>
<dbReference type="InterPro" id="IPR029026">
    <property type="entry name" value="tRNA_m1G_MTases_N"/>
</dbReference>
<dbReference type="InterPro" id="IPR001537">
    <property type="entry name" value="SpoU_MeTrfase"/>
</dbReference>
<dbReference type="Gene3D" id="3.40.1280.10">
    <property type="match status" value="1"/>
</dbReference>